<feature type="transmembrane region" description="Helical" evidence="8">
    <location>
        <begin position="149"/>
        <end position="168"/>
    </location>
</feature>
<dbReference type="GO" id="GO:0009847">
    <property type="term" value="P:spore germination"/>
    <property type="evidence" value="ECO:0007669"/>
    <property type="project" value="InterPro"/>
</dbReference>
<evidence type="ECO:0000256" key="6">
    <source>
        <dbReference type="ARBA" id="ARBA00022989"/>
    </source>
</evidence>
<sequence length="366" mass="42638">MRKYTLNEITLMQYIFLIHGAQVGTGILSLPRQVAEKSGTDGWVTILVAWVINCLAGWIILLTLRKYPNFTMLDLFSYLFGKWFGKLLFLPLIAYFAFFGLDILVNSMLYIKAWFLTKTPGYLVLLLFAIPTYLVVRNGLRVQARYVELVFYMMLWIPFFLLFPLGRAEPLHLLPVLKEGWGPVLKGLPTTVFAYAGIEVLFFIHPFLQNKKYAIHGFLIANTMTMLYYMYVTIVCFVFYTPDGITTLNQPVLSLLKNIEFRFLERFDMVILAFYLFVVSKAWIIYIYCTVFSTSQIRQKHDHRLHSSIYLLLAIGVVYVVKPTWNQADEWVKLLTRAGMIVMYVLPVLLYVYVRGFELFRRGKAE</sequence>
<evidence type="ECO:0000256" key="8">
    <source>
        <dbReference type="SAM" id="Phobius"/>
    </source>
</evidence>
<dbReference type="PANTHER" id="PTHR34975">
    <property type="entry name" value="SPORE GERMINATION PROTEIN A2"/>
    <property type="match status" value="1"/>
</dbReference>
<dbReference type="InterPro" id="IPR004761">
    <property type="entry name" value="Spore_GerAB"/>
</dbReference>
<keyword evidence="3" id="KW-0813">Transport</keyword>
<comment type="similarity">
    <text evidence="2">Belongs to the amino acid-polyamine-organocation (APC) superfamily. Spore germination protein (SGP) (TC 2.A.3.9) family.</text>
</comment>
<proteinExistence type="inferred from homology"/>
<evidence type="ECO:0000313" key="10">
    <source>
        <dbReference type="Proteomes" id="UP000271031"/>
    </source>
</evidence>
<evidence type="ECO:0000256" key="4">
    <source>
        <dbReference type="ARBA" id="ARBA00022544"/>
    </source>
</evidence>
<evidence type="ECO:0000256" key="3">
    <source>
        <dbReference type="ARBA" id="ARBA00022448"/>
    </source>
</evidence>
<feature type="transmembrane region" description="Helical" evidence="8">
    <location>
        <begin position="42"/>
        <end position="62"/>
    </location>
</feature>
<feature type="transmembrane region" description="Helical" evidence="8">
    <location>
        <begin position="270"/>
        <end position="293"/>
    </location>
</feature>
<dbReference type="RefSeq" id="WP_122917401.1">
    <property type="nucleotide sequence ID" value="NZ_RHHQ01000007.1"/>
</dbReference>
<keyword evidence="7 8" id="KW-0472">Membrane</keyword>
<evidence type="ECO:0000256" key="5">
    <source>
        <dbReference type="ARBA" id="ARBA00022692"/>
    </source>
</evidence>
<accession>A0A3M8DSP9</accession>
<evidence type="ECO:0000256" key="7">
    <source>
        <dbReference type="ARBA" id="ARBA00023136"/>
    </source>
</evidence>
<dbReference type="AlphaFoldDB" id="A0A3M8DSP9"/>
<dbReference type="GO" id="GO:0016020">
    <property type="term" value="C:membrane"/>
    <property type="evidence" value="ECO:0007669"/>
    <property type="project" value="UniProtKB-SubCell"/>
</dbReference>
<feature type="transmembrane region" description="Helical" evidence="8">
    <location>
        <begin position="83"/>
        <end position="101"/>
    </location>
</feature>
<keyword evidence="4" id="KW-0309">Germination</keyword>
<evidence type="ECO:0000256" key="2">
    <source>
        <dbReference type="ARBA" id="ARBA00007998"/>
    </source>
</evidence>
<dbReference type="Pfam" id="PF03845">
    <property type="entry name" value="Spore_permease"/>
    <property type="match status" value="1"/>
</dbReference>
<evidence type="ECO:0000313" key="9">
    <source>
        <dbReference type="EMBL" id="RNB90475.1"/>
    </source>
</evidence>
<organism evidence="9 10">
    <name type="scientific">Brevibacillus fluminis</name>
    <dbReference type="NCBI Taxonomy" id="511487"/>
    <lineage>
        <taxon>Bacteria</taxon>
        <taxon>Bacillati</taxon>
        <taxon>Bacillota</taxon>
        <taxon>Bacilli</taxon>
        <taxon>Bacillales</taxon>
        <taxon>Paenibacillaceae</taxon>
        <taxon>Brevibacillus</taxon>
    </lineage>
</organism>
<feature type="transmembrane region" description="Helical" evidence="8">
    <location>
        <begin position="220"/>
        <end position="240"/>
    </location>
</feature>
<dbReference type="Proteomes" id="UP000271031">
    <property type="component" value="Unassembled WGS sequence"/>
</dbReference>
<dbReference type="Gene3D" id="1.20.1740.10">
    <property type="entry name" value="Amino acid/polyamine transporter I"/>
    <property type="match status" value="1"/>
</dbReference>
<feature type="transmembrane region" description="Helical" evidence="8">
    <location>
        <begin position="121"/>
        <end position="140"/>
    </location>
</feature>
<keyword evidence="10" id="KW-1185">Reference proteome</keyword>
<comment type="caution">
    <text evidence="9">The sequence shown here is derived from an EMBL/GenBank/DDBJ whole genome shotgun (WGS) entry which is preliminary data.</text>
</comment>
<evidence type="ECO:0000256" key="1">
    <source>
        <dbReference type="ARBA" id="ARBA00004141"/>
    </source>
</evidence>
<dbReference type="PANTHER" id="PTHR34975:SF2">
    <property type="entry name" value="SPORE GERMINATION PROTEIN A2"/>
    <property type="match status" value="1"/>
</dbReference>
<reference evidence="9 10" key="1">
    <citation type="submission" date="2018-10" db="EMBL/GenBank/DDBJ databases">
        <title>Phylogenomics of Brevibacillus.</title>
        <authorList>
            <person name="Dunlap C."/>
        </authorList>
    </citation>
    <scope>NUCLEOTIDE SEQUENCE [LARGE SCALE GENOMIC DNA]</scope>
    <source>
        <strain evidence="9 10">JCM 15716</strain>
    </source>
</reference>
<keyword evidence="5 8" id="KW-0812">Transmembrane</keyword>
<name>A0A3M8DSP9_9BACL</name>
<feature type="transmembrane region" description="Helical" evidence="8">
    <location>
        <begin position="305"/>
        <end position="322"/>
    </location>
</feature>
<comment type="subcellular location">
    <subcellularLocation>
        <location evidence="1">Membrane</location>
        <topology evidence="1">Multi-pass membrane protein</topology>
    </subcellularLocation>
</comment>
<feature type="transmembrane region" description="Helical" evidence="8">
    <location>
        <begin position="334"/>
        <end position="354"/>
    </location>
</feature>
<protein>
    <submittedName>
        <fullName evidence="9">Spore gernimation protein</fullName>
    </submittedName>
</protein>
<gene>
    <name evidence="9" type="ORF">EDM56_08170</name>
</gene>
<feature type="transmembrane region" description="Helical" evidence="8">
    <location>
        <begin position="188"/>
        <end position="208"/>
    </location>
</feature>
<feature type="transmembrane region" description="Helical" evidence="8">
    <location>
        <begin position="12"/>
        <end position="30"/>
    </location>
</feature>
<dbReference type="EMBL" id="RHHQ01000007">
    <property type="protein sequence ID" value="RNB90475.1"/>
    <property type="molecule type" value="Genomic_DNA"/>
</dbReference>
<keyword evidence="6 8" id="KW-1133">Transmembrane helix</keyword>
<dbReference type="OrthoDB" id="2380120at2"/>
<dbReference type="NCBIfam" id="TIGR00912">
    <property type="entry name" value="2A0309"/>
    <property type="match status" value="1"/>
</dbReference>